<accession>A0A7W6F6X6</accession>
<proteinExistence type="predicted"/>
<reference evidence="1" key="1">
    <citation type="journal article" date="2014" name="Int. J. Syst. Evol. Microbiol.">
        <title>Complete genome of a new Firmicutes species belonging to the dominant human colonic microbiota ('Ruminococcus bicirculans') reveals two chromosomes and a selective capacity to utilize plant glucans.</title>
        <authorList>
            <consortium name="NISC Comparative Sequencing Program"/>
            <person name="Wegmann U."/>
            <person name="Louis P."/>
            <person name="Goesmann A."/>
            <person name="Henrissat B."/>
            <person name="Duncan S.H."/>
            <person name="Flint H.J."/>
        </authorList>
    </citation>
    <scope>NUCLEOTIDE SEQUENCE</scope>
    <source>
        <strain evidence="1">NBRC 107710</strain>
    </source>
</reference>
<dbReference type="EMBL" id="JACIDN010000004">
    <property type="protein sequence ID" value="MBB3902809.1"/>
    <property type="molecule type" value="Genomic_DNA"/>
</dbReference>
<evidence type="ECO:0000313" key="4">
    <source>
        <dbReference type="Proteomes" id="UP001156881"/>
    </source>
</evidence>
<reference evidence="2 3" key="3">
    <citation type="submission" date="2020-08" db="EMBL/GenBank/DDBJ databases">
        <title>Genomic Encyclopedia of Type Strains, Phase IV (KMG-IV): sequencing the most valuable type-strain genomes for metagenomic binning, comparative biology and taxonomic classification.</title>
        <authorList>
            <person name="Goeker M."/>
        </authorList>
    </citation>
    <scope>NUCLEOTIDE SEQUENCE [LARGE SCALE GENOMIC DNA]</scope>
    <source>
        <strain evidence="2 3">DSM 24105</strain>
    </source>
</reference>
<reference evidence="1" key="4">
    <citation type="submission" date="2023-01" db="EMBL/GenBank/DDBJ databases">
        <title>Draft genome sequence of Methylobacterium brachythecii strain NBRC 107710.</title>
        <authorList>
            <person name="Sun Q."/>
            <person name="Mori K."/>
        </authorList>
    </citation>
    <scope>NUCLEOTIDE SEQUENCE</scope>
    <source>
        <strain evidence="1">NBRC 107710</strain>
    </source>
</reference>
<dbReference type="Proteomes" id="UP001156881">
    <property type="component" value="Unassembled WGS sequence"/>
</dbReference>
<dbReference type="EMBL" id="BSPG01000007">
    <property type="protein sequence ID" value="GLS43734.1"/>
    <property type="molecule type" value="Genomic_DNA"/>
</dbReference>
<protein>
    <submittedName>
        <fullName evidence="2">Uncharacterized protein</fullName>
    </submittedName>
</protein>
<organism evidence="2 3">
    <name type="scientific">Methylobacterium brachythecii</name>
    <dbReference type="NCBI Taxonomy" id="1176177"/>
    <lineage>
        <taxon>Bacteria</taxon>
        <taxon>Pseudomonadati</taxon>
        <taxon>Pseudomonadota</taxon>
        <taxon>Alphaproteobacteria</taxon>
        <taxon>Hyphomicrobiales</taxon>
        <taxon>Methylobacteriaceae</taxon>
        <taxon>Methylobacterium</taxon>
    </lineage>
</organism>
<comment type="caution">
    <text evidence="2">The sequence shown here is derived from an EMBL/GenBank/DDBJ whole genome shotgun (WGS) entry which is preliminary data.</text>
</comment>
<gene>
    <name evidence="1" type="ORF">GCM10007884_17190</name>
    <name evidence="2" type="ORF">GGR33_002311</name>
</gene>
<dbReference type="AlphaFoldDB" id="A0A7W6F6X6"/>
<evidence type="ECO:0000313" key="1">
    <source>
        <dbReference type="EMBL" id="GLS43734.1"/>
    </source>
</evidence>
<keyword evidence="4" id="KW-1185">Reference proteome</keyword>
<evidence type="ECO:0000313" key="2">
    <source>
        <dbReference type="EMBL" id="MBB3902809.1"/>
    </source>
</evidence>
<evidence type="ECO:0000313" key="3">
    <source>
        <dbReference type="Proteomes" id="UP000517759"/>
    </source>
</evidence>
<dbReference type="RefSeq" id="WP_183505198.1">
    <property type="nucleotide sequence ID" value="NZ_BSPG01000007.1"/>
</dbReference>
<reference evidence="4" key="2">
    <citation type="journal article" date="2019" name="Int. J. Syst. Evol. Microbiol.">
        <title>The Global Catalogue of Microorganisms (GCM) 10K type strain sequencing project: providing services to taxonomists for standard genome sequencing and annotation.</title>
        <authorList>
            <consortium name="The Broad Institute Genomics Platform"/>
            <consortium name="The Broad Institute Genome Sequencing Center for Infectious Disease"/>
            <person name="Wu L."/>
            <person name="Ma J."/>
        </authorList>
    </citation>
    <scope>NUCLEOTIDE SEQUENCE [LARGE SCALE GENOMIC DNA]</scope>
    <source>
        <strain evidence="4">NBRC 107710</strain>
    </source>
</reference>
<dbReference type="Proteomes" id="UP000517759">
    <property type="component" value="Unassembled WGS sequence"/>
</dbReference>
<sequence length="114" mass="12982">MTLFIRRPPERSFDRDGKPIVCVPLANSDAVARIFPKDYERLLAEGRSGNWTLNCGHVKAPDWRTGPKRVARLVAGPKGDVRVRHRDRDPLNLRSDNLEAVPFVRRKATPRAIM</sequence>
<name>A0A7W6F6X6_9HYPH</name>